<comment type="similarity">
    <text evidence="1 7">Belongs to the universal ribosomal protein uL18 family.</text>
</comment>
<comment type="function">
    <text evidence="7">This is one of the proteins that bind and probably mediate the attachment of the 5S RNA into the large ribosomal subunit, where it forms part of the central protuberance.</text>
</comment>
<dbReference type="InterPro" id="IPR005484">
    <property type="entry name" value="Ribosomal_uL18_bac/plant/anim"/>
</dbReference>
<accession>A0A9Q9F3P8</accession>
<dbReference type="CDD" id="cd00432">
    <property type="entry name" value="Ribosomal_L18_L5e"/>
    <property type="match status" value="1"/>
</dbReference>
<keyword evidence="5 7" id="KW-0687">Ribonucleoprotein</keyword>
<evidence type="ECO:0000256" key="4">
    <source>
        <dbReference type="ARBA" id="ARBA00022980"/>
    </source>
</evidence>
<evidence type="ECO:0000313" key="10">
    <source>
        <dbReference type="Proteomes" id="UP001059822"/>
    </source>
</evidence>
<evidence type="ECO:0000313" key="11">
    <source>
        <dbReference type="Proteomes" id="UP001059985"/>
    </source>
</evidence>
<protein>
    <recommendedName>
        <fullName evidence="6 7">Large ribosomal subunit protein uL18</fullName>
    </recommendedName>
</protein>
<dbReference type="EMBL" id="CP089285">
    <property type="protein sequence ID" value="UTO56470.1"/>
    <property type="molecule type" value="Genomic_DNA"/>
</dbReference>
<dbReference type="GO" id="GO:0006412">
    <property type="term" value="P:translation"/>
    <property type="evidence" value="ECO:0007669"/>
    <property type="project" value="UniProtKB-UniRule"/>
</dbReference>
<dbReference type="EMBL" id="CP089286">
    <property type="protein sequence ID" value="UTO55549.1"/>
    <property type="molecule type" value="Genomic_DNA"/>
</dbReference>
<comment type="subunit">
    <text evidence="7">Part of the 50S ribosomal subunit; part of the 5S rRNA/L5/L18/L25 subcomplex. Contacts the 5S and 23S rRNAs.</text>
</comment>
<evidence type="ECO:0000256" key="7">
    <source>
        <dbReference type="HAMAP-Rule" id="MF_01337"/>
    </source>
</evidence>
<dbReference type="Proteomes" id="UP001059985">
    <property type="component" value="Chromosome"/>
</dbReference>
<evidence type="ECO:0000256" key="5">
    <source>
        <dbReference type="ARBA" id="ARBA00023274"/>
    </source>
</evidence>
<evidence type="ECO:0000256" key="1">
    <source>
        <dbReference type="ARBA" id="ARBA00007116"/>
    </source>
</evidence>
<sequence>MLSDVRRAQKRKQRVRIKLKKNLSRLRLSVFKSNRHFYVQLINDKESKTVVSASTLEPSVLSIAKRKVNTDSVKIVAALIAERLRDLDPCYQEFVFDKGPYRYIGVLSVFASELRNLGFKF</sequence>
<dbReference type="InterPro" id="IPR057268">
    <property type="entry name" value="Ribosomal_L18"/>
</dbReference>
<keyword evidence="11" id="KW-1185">Reference proteome</keyword>
<organism evidence="8 10">
    <name type="scientific">Neoehrlichia mikurensis</name>
    <dbReference type="NCBI Taxonomy" id="89586"/>
    <lineage>
        <taxon>Bacteria</taxon>
        <taxon>Pseudomonadati</taxon>
        <taxon>Pseudomonadota</taxon>
        <taxon>Alphaproteobacteria</taxon>
        <taxon>Rickettsiales</taxon>
        <taxon>Anaplasmataceae</taxon>
        <taxon>Candidatus Neoehrlichia</taxon>
    </lineage>
</organism>
<dbReference type="Pfam" id="PF00861">
    <property type="entry name" value="Ribosomal_L18p"/>
    <property type="match status" value="1"/>
</dbReference>
<dbReference type="AlphaFoldDB" id="A0A9Q9F3P8"/>
<dbReference type="PANTHER" id="PTHR12899">
    <property type="entry name" value="39S RIBOSOMAL PROTEIN L18, MITOCHONDRIAL"/>
    <property type="match status" value="1"/>
</dbReference>
<keyword evidence="4 7" id="KW-0689">Ribosomal protein</keyword>
<name>A0A9Q9F3P8_9RICK</name>
<dbReference type="RefSeq" id="WP_218193916.1">
    <property type="nucleotide sequence ID" value="NZ_CP054597.1"/>
</dbReference>
<dbReference type="GO" id="GO:0022625">
    <property type="term" value="C:cytosolic large ribosomal subunit"/>
    <property type="evidence" value="ECO:0007669"/>
    <property type="project" value="TreeGrafter"/>
</dbReference>
<dbReference type="PANTHER" id="PTHR12899:SF3">
    <property type="entry name" value="LARGE RIBOSOMAL SUBUNIT PROTEIN UL18M"/>
    <property type="match status" value="1"/>
</dbReference>
<keyword evidence="3 7" id="KW-0694">RNA-binding</keyword>
<evidence type="ECO:0000313" key="8">
    <source>
        <dbReference type="EMBL" id="UTO55549.1"/>
    </source>
</evidence>
<gene>
    <name evidence="7" type="primary">rplR</name>
    <name evidence="9" type="ORF">LUA81_00420</name>
    <name evidence="8" type="ORF">LUA82_00420</name>
</gene>
<evidence type="ECO:0000256" key="6">
    <source>
        <dbReference type="ARBA" id="ARBA00035197"/>
    </source>
</evidence>
<evidence type="ECO:0000256" key="2">
    <source>
        <dbReference type="ARBA" id="ARBA00022730"/>
    </source>
</evidence>
<keyword evidence="2 7" id="KW-0699">rRNA-binding</keyword>
<evidence type="ECO:0000256" key="3">
    <source>
        <dbReference type="ARBA" id="ARBA00022884"/>
    </source>
</evidence>
<dbReference type="GO" id="GO:0008097">
    <property type="term" value="F:5S rRNA binding"/>
    <property type="evidence" value="ECO:0007669"/>
    <property type="project" value="TreeGrafter"/>
</dbReference>
<dbReference type="InterPro" id="IPR004389">
    <property type="entry name" value="Ribosomal_uL18_bac-type"/>
</dbReference>
<dbReference type="GO" id="GO:0003735">
    <property type="term" value="F:structural constituent of ribosome"/>
    <property type="evidence" value="ECO:0007669"/>
    <property type="project" value="InterPro"/>
</dbReference>
<reference evidence="8" key="1">
    <citation type="journal article" date="2022" name="Microorganisms">
        <title>Assembly and Comparison of Ca. Neoehrlichia mikurensis Genomes.</title>
        <authorList>
            <person name="Azagi T."/>
            <person name="Dirks R.P."/>
            <person name="Yebra-Pimentel E.S."/>
            <person name="Schaap P.J."/>
            <person name="Koehorst J.J."/>
            <person name="Esser H.J."/>
            <person name="Sprong H."/>
        </authorList>
    </citation>
    <scope>NUCLEOTIDE SEQUENCE</scope>
    <source>
        <strain evidence="9">18-2804</strain>
        <strain evidence="8">18-2837</strain>
    </source>
</reference>
<dbReference type="Proteomes" id="UP001059822">
    <property type="component" value="Chromosome"/>
</dbReference>
<evidence type="ECO:0000313" key="9">
    <source>
        <dbReference type="EMBL" id="UTO56470.1"/>
    </source>
</evidence>
<dbReference type="HAMAP" id="MF_01337_B">
    <property type="entry name" value="Ribosomal_uL18_B"/>
    <property type="match status" value="1"/>
</dbReference>
<proteinExistence type="inferred from homology"/>